<keyword evidence="1" id="KW-0812">Transmembrane</keyword>
<evidence type="ECO:0000256" key="1">
    <source>
        <dbReference type="SAM" id="Phobius"/>
    </source>
</evidence>
<feature type="transmembrane region" description="Helical" evidence="1">
    <location>
        <begin position="54"/>
        <end position="74"/>
    </location>
</feature>
<organism evidence="2 3">
    <name type="scientific">Magnetococcus marinus (strain ATCC BAA-1437 / JCM 17883 / MC-1)</name>
    <dbReference type="NCBI Taxonomy" id="156889"/>
    <lineage>
        <taxon>Bacteria</taxon>
        <taxon>Pseudomonadati</taxon>
        <taxon>Pseudomonadota</taxon>
        <taxon>Magnetococcia</taxon>
        <taxon>Magnetococcales</taxon>
        <taxon>Magnetococcaceae</taxon>
        <taxon>Magnetococcus</taxon>
    </lineage>
</organism>
<dbReference type="KEGG" id="mgm:Mmc1_2681"/>
<keyword evidence="1" id="KW-1133">Transmembrane helix</keyword>
<protein>
    <recommendedName>
        <fullName evidence="4">DUF502 domain-containing protein</fullName>
    </recommendedName>
</protein>
<sequence precursor="true">MLKRFRVRLRQNFLAGLLLVLPVGVTLFILHLMVASSDLLLSWLPERLQPDQLLGFHLPGLDLLLTLLMILLVGSAARHWVGRWLVQWSERLFGAIPLVRNLHHAVKQFVGTLLGRRAKSFKQVVLLEYPRPGLFAIGLVTAQGREEILEVMGEPLYHVFVPTTPNPTSGMLLFVPKKEVIELNMSVEEGLKLVISGGLVIPSRNAASTVPTRQGDRSC</sequence>
<dbReference type="Pfam" id="PF04367">
    <property type="entry name" value="DUF502"/>
    <property type="match status" value="1"/>
</dbReference>
<name>A0LB34_MAGMM</name>
<dbReference type="AlphaFoldDB" id="A0LB34"/>
<dbReference type="Proteomes" id="UP000002586">
    <property type="component" value="Chromosome"/>
</dbReference>
<evidence type="ECO:0000313" key="3">
    <source>
        <dbReference type="Proteomes" id="UP000002586"/>
    </source>
</evidence>
<keyword evidence="3" id="KW-1185">Reference proteome</keyword>
<proteinExistence type="predicted"/>
<dbReference type="HOGENOM" id="CLU_068050_1_1_5"/>
<dbReference type="eggNOG" id="COG2928">
    <property type="taxonomic scope" value="Bacteria"/>
</dbReference>
<gene>
    <name evidence="2" type="ordered locus">Mmc1_2681</name>
</gene>
<evidence type="ECO:0008006" key="4">
    <source>
        <dbReference type="Google" id="ProtNLM"/>
    </source>
</evidence>
<accession>A0LB34</accession>
<dbReference type="PANTHER" id="PTHR31876">
    <property type="entry name" value="COV-LIKE PROTEIN 1"/>
    <property type="match status" value="1"/>
</dbReference>
<evidence type="ECO:0000313" key="2">
    <source>
        <dbReference type="EMBL" id="ABK45177.1"/>
    </source>
</evidence>
<reference evidence="3" key="1">
    <citation type="journal article" date="2009" name="Appl. Environ. Microbiol.">
        <title>Complete genome sequence of the chemolithoautotrophic marine magnetotactic coccus strain MC-1.</title>
        <authorList>
            <person name="Schubbe S."/>
            <person name="Williams T.J."/>
            <person name="Xie G."/>
            <person name="Kiss H.E."/>
            <person name="Brettin T.S."/>
            <person name="Martinez D."/>
            <person name="Ross C.A."/>
            <person name="Schuler D."/>
            <person name="Cox B.L."/>
            <person name="Nealson K.H."/>
            <person name="Bazylinski D.A."/>
        </authorList>
    </citation>
    <scope>NUCLEOTIDE SEQUENCE [LARGE SCALE GENOMIC DNA]</scope>
    <source>
        <strain evidence="3">ATCC BAA-1437 / JCM 17883 / MC-1</strain>
    </source>
</reference>
<keyword evidence="1" id="KW-0472">Membrane</keyword>
<reference evidence="2 3" key="2">
    <citation type="journal article" date="2012" name="Int. J. Syst. Evol. Microbiol.">
        <title>Magnetococcus marinus gen. nov., sp. nov., a marine, magnetotactic bacterium that represents a novel lineage (Magnetococcaceae fam. nov.; Magnetococcales ord. nov.) at the base of the Alphaproteobacteria.</title>
        <authorList>
            <person name="Bazylinski D.A."/>
            <person name="Williams T.J."/>
            <person name="Lefevre C.T."/>
            <person name="Berg R.J."/>
            <person name="Zhang C.L."/>
            <person name="Bowser S.S."/>
            <person name="Dean A.J."/>
            <person name="Beveridge T.J."/>
        </authorList>
    </citation>
    <scope>NUCLEOTIDE SEQUENCE [LARGE SCALE GENOMIC DNA]</scope>
    <source>
        <strain evidence="3">ATCC BAA-1437 / JCM 17883 / MC-1</strain>
    </source>
</reference>
<dbReference type="STRING" id="156889.Mmc1_2681"/>
<feature type="transmembrane region" description="Helical" evidence="1">
    <location>
        <begin position="12"/>
        <end position="34"/>
    </location>
</feature>
<dbReference type="InterPro" id="IPR007462">
    <property type="entry name" value="COV1-like"/>
</dbReference>
<dbReference type="EMBL" id="CP000471">
    <property type="protein sequence ID" value="ABK45177.1"/>
    <property type="molecule type" value="Genomic_DNA"/>
</dbReference>
<dbReference type="PANTHER" id="PTHR31876:SF26">
    <property type="entry name" value="PROTEIN LIKE COV 2"/>
    <property type="match status" value="1"/>
</dbReference>